<dbReference type="InterPro" id="IPR011334">
    <property type="entry name" value="UDP-acyl_GlcNac_deAcase_C"/>
</dbReference>
<evidence type="ECO:0000256" key="11">
    <source>
        <dbReference type="ARBA" id="ARBA00024535"/>
    </source>
</evidence>
<organism evidence="13 14">
    <name type="scientific">Ameyamaea chiangmaiensis</name>
    <dbReference type="NCBI Taxonomy" id="442969"/>
    <lineage>
        <taxon>Bacteria</taxon>
        <taxon>Pseudomonadati</taxon>
        <taxon>Pseudomonadota</taxon>
        <taxon>Alphaproteobacteria</taxon>
        <taxon>Acetobacterales</taxon>
        <taxon>Acetobacteraceae</taxon>
        <taxon>Ameyamaea</taxon>
    </lineage>
</organism>
<keyword evidence="8 12" id="KW-0378">Hydrolase</keyword>
<keyword evidence="6 12" id="KW-0441">Lipid A biosynthesis</keyword>
<feature type="active site" description="Proton donor" evidence="12">
    <location>
        <position position="291"/>
    </location>
</feature>
<dbReference type="EMBL" id="JABXXR010000226">
    <property type="protein sequence ID" value="NVN41965.1"/>
    <property type="molecule type" value="Genomic_DNA"/>
</dbReference>
<evidence type="ECO:0000256" key="12">
    <source>
        <dbReference type="HAMAP-Rule" id="MF_00388"/>
    </source>
</evidence>
<dbReference type="GO" id="GO:0016020">
    <property type="term" value="C:membrane"/>
    <property type="evidence" value="ECO:0007669"/>
    <property type="project" value="GOC"/>
</dbReference>
<keyword evidence="5 12" id="KW-0444">Lipid biosynthesis</keyword>
<comment type="similarity">
    <text evidence="12">Belongs to the LpxC family.</text>
</comment>
<keyword evidence="9 12" id="KW-0862">Zinc</keyword>
<evidence type="ECO:0000256" key="6">
    <source>
        <dbReference type="ARBA" id="ARBA00022556"/>
    </source>
</evidence>
<evidence type="ECO:0000313" key="13">
    <source>
        <dbReference type="EMBL" id="NVN41965.1"/>
    </source>
</evidence>
<dbReference type="UniPathway" id="UPA00359">
    <property type="reaction ID" value="UER00478"/>
</dbReference>
<dbReference type="GO" id="GO:0009245">
    <property type="term" value="P:lipid A biosynthetic process"/>
    <property type="evidence" value="ECO:0007669"/>
    <property type="project" value="UniProtKB-UniRule"/>
</dbReference>
<comment type="catalytic activity">
    <reaction evidence="11 12">
        <text>a UDP-3-O-[(3R)-3-hydroxyacyl]-N-acetyl-alpha-D-glucosamine + H2O = a UDP-3-O-[(3R)-3-hydroxyacyl]-alpha-D-glucosamine + acetate</text>
        <dbReference type="Rhea" id="RHEA:67816"/>
        <dbReference type="ChEBI" id="CHEBI:15377"/>
        <dbReference type="ChEBI" id="CHEBI:30089"/>
        <dbReference type="ChEBI" id="CHEBI:137740"/>
        <dbReference type="ChEBI" id="CHEBI:173225"/>
        <dbReference type="EC" id="3.5.1.108"/>
    </reaction>
</comment>
<comment type="function">
    <text evidence="2 12">Catalyzes the hydrolysis of UDP-3-O-myristoyl-N-acetylglucosamine to form UDP-3-O-myristoylglucosamine and acetate, the committed step in lipid A biosynthesis.</text>
</comment>
<dbReference type="Gene3D" id="3.30.230.20">
    <property type="entry name" value="lpxc deacetylase, domain 1"/>
    <property type="match status" value="1"/>
</dbReference>
<dbReference type="GO" id="GO:0046872">
    <property type="term" value="F:metal ion binding"/>
    <property type="evidence" value="ECO:0007669"/>
    <property type="project" value="UniProtKB-KW"/>
</dbReference>
<dbReference type="EC" id="3.5.1.108" evidence="4 12"/>
<evidence type="ECO:0000256" key="9">
    <source>
        <dbReference type="ARBA" id="ARBA00022833"/>
    </source>
</evidence>
<protein>
    <recommendedName>
        <fullName evidence="4 12">UDP-3-O-acyl-N-acetylglucosamine deacetylase</fullName>
        <shortName evidence="12">UDP-3-O-acyl-GlcNAc deacetylase</shortName>
        <ecNumber evidence="4 12">3.5.1.108</ecNumber>
    </recommendedName>
    <alternativeName>
        <fullName evidence="12">UDP-3-O-[R-3-hydroxymyristoyl]-N-acetylglucosamine deacetylase</fullName>
    </alternativeName>
</protein>
<evidence type="ECO:0000256" key="1">
    <source>
        <dbReference type="ARBA" id="ARBA00001947"/>
    </source>
</evidence>
<evidence type="ECO:0000256" key="2">
    <source>
        <dbReference type="ARBA" id="ARBA00002923"/>
    </source>
</evidence>
<comment type="pathway">
    <text evidence="3 12">Glycolipid biosynthesis; lipid IV(A) biosynthesis; lipid IV(A) from (3R)-3-hydroxytetradecanoyl-[acyl-carrier-protein] and UDP-N-acetyl-alpha-D-glucosamine: step 2/6.</text>
</comment>
<keyword evidence="10 12" id="KW-0443">Lipid metabolism</keyword>
<dbReference type="Gene3D" id="3.30.1700.10">
    <property type="entry name" value="lpxc deacetylase, domain 2"/>
    <property type="match status" value="1"/>
</dbReference>
<comment type="cofactor">
    <cofactor evidence="1 12">
        <name>Zn(2+)</name>
        <dbReference type="ChEBI" id="CHEBI:29105"/>
    </cofactor>
</comment>
<sequence length="328" mass="34739">MEQMRPLETDAIPVLRGTRADGGVGNASRFQVTLAQPIGCRGIGLHTGLPISLRLAPAPADSGITFSRSDLGGATVRARYDTVVDTRLSTVVGDDSGLRVATIEHLVAALSGCGIDNVRVTVDGPELPVLDGSSAEFCFLLSCAGRQVQPTPRRTIKVLRRIRVEDGDAFAELRPAPRSGLSLALSIDFAAAVIGRQNFAMKLSTDSFVRELASSRTFTQRHEIDALQAAGLARGGSLDNAIVVDGERVLNPAGLRHQHEFVRHKMLDAVGDLYLAGHPLQAGFIGHKSGHALNNRLLRALMADSSAWTLTGDGARSASARVAVEEAA</sequence>
<keyword evidence="7 12" id="KW-0479">Metal-binding</keyword>
<dbReference type="NCBIfam" id="TIGR00325">
    <property type="entry name" value="lpxC"/>
    <property type="match status" value="1"/>
</dbReference>
<dbReference type="SUPFAM" id="SSF54211">
    <property type="entry name" value="Ribosomal protein S5 domain 2-like"/>
    <property type="match status" value="2"/>
</dbReference>
<dbReference type="HAMAP" id="MF_00388">
    <property type="entry name" value="LpxC"/>
    <property type="match status" value="1"/>
</dbReference>
<dbReference type="AlphaFoldDB" id="A0A850PBQ0"/>
<evidence type="ECO:0000256" key="7">
    <source>
        <dbReference type="ARBA" id="ARBA00022723"/>
    </source>
</evidence>
<dbReference type="InterPro" id="IPR015870">
    <property type="entry name" value="UDP-acyl_N-AcGlcN_deAcase_N"/>
</dbReference>
<gene>
    <name evidence="12" type="primary">lpxC</name>
    <name evidence="13" type="ORF">HUK82_15560</name>
</gene>
<feature type="binding site" evidence="12">
    <location>
        <position position="264"/>
    </location>
    <ligand>
        <name>Zn(2+)</name>
        <dbReference type="ChEBI" id="CHEBI:29105"/>
    </ligand>
</feature>
<feature type="binding site" evidence="12">
    <location>
        <position position="268"/>
    </location>
    <ligand>
        <name>Zn(2+)</name>
        <dbReference type="ChEBI" id="CHEBI:29105"/>
    </ligand>
</feature>
<accession>A0A850PBQ0</accession>
<dbReference type="InterPro" id="IPR004463">
    <property type="entry name" value="UDP-acyl_GlcNac_deAcase"/>
</dbReference>
<proteinExistence type="inferred from homology"/>
<dbReference type="PANTHER" id="PTHR33694">
    <property type="entry name" value="UDP-3-O-ACYL-N-ACETYLGLUCOSAMINE DEACETYLASE 1, MITOCHONDRIAL-RELATED"/>
    <property type="match status" value="1"/>
</dbReference>
<name>A0A850PBQ0_9PROT</name>
<evidence type="ECO:0000256" key="3">
    <source>
        <dbReference type="ARBA" id="ARBA00005002"/>
    </source>
</evidence>
<dbReference type="Proteomes" id="UP000585665">
    <property type="component" value="Unassembled WGS sequence"/>
</dbReference>
<evidence type="ECO:0000256" key="5">
    <source>
        <dbReference type="ARBA" id="ARBA00022516"/>
    </source>
</evidence>
<reference evidence="13 14" key="1">
    <citation type="submission" date="2020-06" db="EMBL/GenBank/DDBJ databases">
        <title>Description of novel acetic acid bacteria.</title>
        <authorList>
            <person name="Sombolestani A."/>
        </authorList>
    </citation>
    <scope>NUCLEOTIDE SEQUENCE [LARGE SCALE GENOMIC DNA]</scope>
    <source>
        <strain evidence="13 14">LMG 27010</strain>
    </source>
</reference>
<evidence type="ECO:0000313" key="14">
    <source>
        <dbReference type="Proteomes" id="UP000585665"/>
    </source>
</evidence>
<dbReference type="GO" id="GO:0103117">
    <property type="term" value="F:UDP-3-O-acyl-N-acetylglucosamine deacetylase activity"/>
    <property type="evidence" value="ECO:0007669"/>
    <property type="project" value="UniProtKB-UniRule"/>
</dbReference>
<evidence type="ECO:0000256" key="10">
    <source>
        <dbReference type="ARBA" id="ARBA00023098"/>
    </source>
</evidence>
<evidence type="ECO:0000256" key="8">
    <source>
        <dbReference type="ARBA" id="ARBA00022801"/>
    </source>
</evidence>
<dbReference type="PANTHER" id="PTHR33694:SF1">
    <property type="entry name" value="UDP-3-O-ACYL-N-ACETYLGLUCOSAMINE DEACETYLASE 1, MITOCHONDRIAL-RELATED"/>
    <property type="match status" value="1"/>
</dbReference>
<keyword evidence="14" id="KW-1185">Reference proteome</keyword>
<dbReference type="Pfam" id="PF03331">
    <property type="entry name" value="LpxC"/>
    <property type="match status" value="1"/>
</dbReference>
<feature type="binding site" evidence="12">
    <location>
        <position position="105"/>
    </location>
    <ligand>
        <name>Zn(2+)</name>
        <dbReference type="ChEBI" id="CHEBI:29105"/>
    </ligand>
</feature>
<evidence type="ECO:0000256" key="4">
    <source>
        <dbReference type="ARBA" id="ARBA00012745"/>
    </source>
</evidence>
<dbReference type="InterPro" id="IPR020568">
    <property type="entry name" value="Ribosomal_Su5_D2-typ_SF"/>
</dbReference>
<comment type="caution">
    <text evidence="13">The sequence shown here is derived from an EMBL/GenBank/DDBJ whole genome shotgun (WGS) entry which is preliminary data.</text>
</comment>